<dbReference type="PRINTS" id="PR00301">
    <property type="entry name" value="HEATSHOCK70"/>
</dbReference>
<evidence type="ECO:0000256" key="1">
    <source>
        <dbReference type="ARBA" id="ARBA00007381"/>
    </source>
</evidence>
<dbReference type="NCBIfam" id="NF001413">
    <property type="entry name" value="PRK00290.1"/>
    <property type="match status" value="1"/>
</dbReference>
<dbReference type="RefSeq" id="WP_377045743.1">
    <property type="nucleotide sequence ID" value="NZ_JBHLUN010000012.1"/>
</dbReference>
<dbReference type="PROSITE" id="PS01036">
    <property type="entry name" value="HSP70_3"/>
    <property type="match status" value="1"/>
</dbReference>
<comment type="similarity">
    <text evidence="1 7 8">Belongs to the heat shock protein 70 family.</text>
</comment>
<evidence type="ECO:0000256" key="4">
    <source>
        <dbReference type="ARBA" id="ARBA00022741"/>
    </source>
</evidence>
<evidence type="ECO:0000256" key="5">
    <source>
        <dbReference type="ARBA" id="ARBA00022840"/>
    </source>
</evidence>
<protein>
    <recommendedName>
        <fullName evidence="2 7">Chaperone protein DnaK</fullName>
    </recommendedName>
    <alternativeName>
        <fullName evidence="7">HSP70</fullName>
    </alternativeName>
    <alternativeName>
        <fullName evidence="7">Heat shock 70 kDa protein</fullName>
    </alternativeName>
    <alternativeName>
        <fullName evidence="7">Heat shock protein 70</fullName>
    </alternativeName>
</protein>
<dbReference type="Gene3D" id="2.60.34.10">
    <property type="entry name" value="Substrate Binding Domain Of DNAk, Chain A, domain 1"/>
    <property type="match status" value="1"/>
</dbReference>
<dbReference type="InterPro" id="IPR029048">
    <property type="entry name" value="HSP70_C_sf"/>
</dbReference>
<keyword evidence="6 7" id="KW-0346">Stress response</keyword>
<dbReference type="HAMAP" id="MF_00332">
    <property type="entry name" value="DnaK"/>
    <property type="match status" value="1"/>
</dbReference>
<evidence type="ECO:0000313" key="10">
    <source>
        <dbReference type="EMBL" id="MFC0409996.1"/>
    </source>
</evidence>
<dbReference type="Gene3D" id="1.20.1270.10">
    <property type="match status" value="1"/>
</dbReference>
<feature type="modified residue" description="Phosphothreonine; by autocatalysis" evidence="7">
    <location>
        <position position="198"/>
    </location>
</feature>
<comment type="function">
    <text evidence="7">Acts as a chaperone.</text>
</comment>
<dbReference type="InterPro" id="IPR018181">
    <property type="entry name" value="Heat_shock_70_CS"/>
</dbReference>
<comment type="caution">
    <text evidence="10">The sequence shown here is derived from an EMBL/GenBank/DDBJ whole genome shotgun (WGS) entry which is preliminary data.</text>
</comment>
<proteinExistence type="evidence at transcript level"/>
<evidence type="ECO:0000256" key="6">
    <source>
        <dbReference type="ARBA" id="ARBA00023016"/>
    </source>
</evidence>
<gene>
    <name evidence="7 10" type="primary">dnaK</name>
    <name evidence="10" type="ORF">ACFFGY_17215</name>
</gene>
<evidence type="ECO:0000256" key="7">
    <source>
        <dbReference type="HAMAP-Rule" id="MF_00332"/>
    </source>
</evidence>
<dbReference type="NCBIfam" id="TIGR02350">
    <property type="entry name" value="prok_dnaK"/>
    <property type="match status" value="1"/>
</dbReference>
<evidence type="ECO:0000256" key="8">
    <source>
        <dbReference type="RuleBase" id="RU003322"/>
    </source>
</evidence>
<dbReference type="InterPro" id="IPR012725">
    <property type="entry name" value="Chaperone_DnaK"/>
</dbReference>
<keyword evidence="3 7" id="KW-0597">Phosphoprotein</keyword>
<evidence type="ECO:0000256" key="3">
    <source>
        <dbReference type="ARBA" id="ARBA00022553"/>
    </source>
</evidence>
<accession>A0ABV6K096</accession>
<keyword evidence="5 7" id="KW-0067">ATP-binding</keyword>
<organism evidence="10 11">
    <name type="scientific">Roseomonas elaeocarpi</name>
    <dbReference type="NCBI Taxonomy" id="907779"/>
    <lineage>
        <taxon>Bacteria</taxon>
        <taxon>Pseudomonadati</taxon>
        <taxon>Pseudomonadota</taxon>
        <taxon>Alphaproteobacteria</taxon>
        <taxon>Acetobacterales</taxon>
        <taxon>Roseomonadaceae</taxon>
        <taxon>Roseomonas</taxon>
    </lineage>
</organism>
<evidence type="ECO:0000256" key="9">
    <source>
        <dbReference type="SAM" id="MobiDB-lite"/>
    </source>
</evidence>
<keyword evidence="11" id="KW-1185">Reference proteome</keyword>
<comment type="induction">
    <text evidence="7">By stress conditions e.g. heat shock.</text>
</comment>
<dbReference type="CDD" id="cd11733">
    <property type="entry name" value="ASKHA_NBD_HSP70_HSPA9"/>
    <property type="match status" value="1"/>
</dbReference>
<dbReference type="NCBIfam" id="NF003520">
    <property type="entry name" value="PRK05183.1"/>
    <property type="match status" value="1"/>
</dbReference>
<dbReference type="Pfam" id="PF00012">
    <property type="entry name" value="HSP70"/>
    <property type="match status" value="1"/>
</dbReference>
<dbReference type="Proteomes" id="UP001589865">
    <property type="component" value="Unassembled WGS sequence"/>
</dbReference>
<name>A0ABV6K096_9PROT</name>
<evidence type="ECO:0000256" key="2">
    <source>
        <dbReference type="ARBA" id="ARBA00014415"/>
    </source>
</evidence>
<dbReference type="EMBL" id="JBHLUN010000012">
    <property type="protein sequence ID" value="MFC0409996.1"/>
    <property type="molecule type" value="Genomic_DNA"/>
</dbReference>
<dbReference type="PROSITE" id="PS00329">
    <property type="entry name" value="HSP70_2"/>
    <property type="match status" value="1"/>
</dbReference>
<dbReference type="SUPFAM" id="SSF100920">
    <property type="entry name" value="Heat shock protein 70kD (HSP70), peptide-binding domain"/>
    <property type="match status" value="1"/>
</dbReference>
<sequence length="651" mass="69105">MSKVIGIDLGTTNSCVAILEGGDTKVLENAEGARTTPSMVAFTKNGERLVGQAAKRQAVTNPVDTLYAVKRLIGRRFDDPMVQKEKGLAPFHIVRADNGDAWVEARGEKQAPQQISAYVLGKMKETAEAYLGETVSQAVVTVPAYFNDAQRQATKEAGRIAGLEVLRIINEPTAAALAYGMDKKNSGTIAVYDLGGGTFDVSILEIGDGVFEVKSTNGDTFLGGEDFDQRVIDYLADEFKKENGIDLRGDKLALQRLKEAGEKAKIELSSAKQTEINLPFITADASGPKHLVMQLTRAKLESLVDDLVTRTLEPCRAALKDAGLQANEIDEVILVGGMTRMPKIIETVKQFFGKEPARNVNPDEVVAIGAAIQGAVLKGEVKDVLLLDVTPLSLGIETLGGVFTRLIDRNTTIPTKKSQTFSTADDNQTAVTIKVFQGEREMAADNKLLGNFDLTGIPGAPRGVPQIEVTFDIDANGIVSVSAKDKATGKEQNIKIQARSGLSESDIERMVKDAEANAEADKKRREGVEARNSLEALIHQSEKTLAENGDKLGDAERGELQGAIEAAKSAREGGDAEAMKQATERLGAASMKAGEAMYRAQAEQAGASGPSGQQGGPQGGPGAGAAGGTGPDGAKVVDAEFEDVDHKKNQG</sequence>
<dbReference type="PANTHER" id="PTHR19375">
    <property type="entry name" value="HEAT SHOCK PROTEIN 70KDA"/>
    <property type="match status" value="1"/>
</dbReference>
<keyword evidence="7" id="KW-0143">Chaperone</keyword>
<dbReference type="SUPFAM" id="SSF100934">
    <property type="entry name" value="Heat shock protein 70kD (HSP70), C-terminal subdomain"/>
    <property type="match status" value="1"/>
</dbReference>
<feature type="compositionally biased region" description="Gly residues" evidence="9">
    <location>
        <begin position="612"/>
        <end position="631"/>
    </location>
</feature>
<dbReference type="Gene3D" id="3.90.640.10">
    <property type="entry name" value="Actin, Chain A, domain 4"/>
    <property type="match status" value="1"/>
</dbReference>
<dbReference type="SUPFAM" id="SSF53067">
    <property type="entry name" value="Actin-like ATPase domain"/>
    <property type="match status" value="2"/>
</dbReference>
<dbReference type="InterPro" id="IPR043129">
    <property type="entry name" value="ATPase_NBD"/>
</dbReference>
<dbReference type="InterPro" id="IPR029047">
    <property type="entry name" value="HSP70_peptide-bd_sf"/>
</dbReference>
<evidence type="ECO:0000313" key="11">
    <source>
        <dbReference type="Proteomes" id="UP001589865"/>
    </source>
</evidence>
<keyword evidence="4 7" id="KW-0547">Nucleotide-binding</keyword>
<dbReference type="InterPro" id="IPR013126">
    <property type="entry name" value="Hsp_70_fam"/>
</dbReference>
<dbReference type="PROSITE" id="PS00297">
    <property type="entry name" value="HSP70_1"/>
    <property type="match status" value="1"/>
</dbReference>
<feature type="region of interest" description="Disordered" evidence="9">
    <location>
        <begin position="594"/>
        <end position="651"/>
    </location>
</feature>
<dbReference type="Gene3D" id="3.30.420.40">
    <property type="match status" value="2"/>
</dbReference>
<feature type="compositionally biased region" description="Low complexity" evidence="9">
    <location>
        <begin position="600"/>
        <end position="611"/>
    </location>
</feature>
<reference evidence="10 11" key="1">
    <citation type="submission" date="2024-09" db="EMBL/GenBank/DDBJ databases">
        <authorList>
            <person name="Sun Q."/>
            <person name="Mori K."/>
        </authorList>
    </citation>
    <scope>NUCLEOTIDE SEQUENCE [LARGE SCALE GENOMIC DNA]</scope>
    <source>
        <strain evidence="10 11">TBRC 5777</strain>
    </source>
</reference>